<comment type="caution">
    <text evidence="13">The sequence shown here is derived from an EMBL/GenBank/DDBJ whole genome shotgun (WGS) entry which is preliminary data.</text>
</comment>
<feature type="transmembrane region" description="Helical" evidence="9">
    <location>
        <begin position="443"/>
        <end position="468"/>
    </location>
</feature>
<feature type="transmembrane region" description="Helical" evidence="9">
    <location>
        <begin position="377"/>
        <end position="395"/>
    </location>
</feature>
<comment type="similarity">
    <text evidence="9">Belongs to the SecD/SecF family. SecD subfamily.</text>
</comment>
<dbReference type="Pfam" id="PF02355">
    <property type="entry name" value="SecD_SecF_C"/>
    <property type="match status" value="1"/>
</dbReference>
<keyword evidence="3 9" id="KW-1003">Cell membrane</keyword>
<dbReference type="Gene3D" id="1.20.1640.10">
    <property type="entry name" value="Multidrug efflux transporter AcrB transmembrane domain"/>
    <property type="match status" value="1"/>
</dbReference>
<evidence type="ECO:0000313" key="14">
    <source>
        <dbReference type="Proteomes" id="UP000257323"/>
    </source>
</evidence>
<dbReference type="HAMAP" id="MF_01463_B">
    <property type="entry name" value="SecD_B"/>
    <property type="match status" value="1"/>
</dbReference>
<evidence type="ECO:0000256" key="1">
    <source>
        <dbReference type="ARBA" id="ARBA00004651"/>
    </source>
</evidence>
<keyword evidence="4 9" id="KW-0812">Transmembrane</keyword>
<feature type="domain" description="Protein translocase subunit SecDF P1" evidence="11">
    <location>
        <begin position="135"/>
        <end position="193"/>
    </location>
</feature>
<comment type="subunit">
    <text evidence="9">Forms a complex with SecF. Part of the essential Sec protein translocation apparatus which comprises SecA, SecYEG and auxiliary proteins SecDF. Other proteins may also be involved.</text>
</comment>
<evidence type="ECO:0000256" key="6">
    <source>
        <dbReference type="ARBA" id="ARBA00022989"/>
    </source>
</evidence>
<dbReference type="GO" id="GO:0043952">
    <property type="term" value="P:protein transport by the Sec complex"/>
    <property type="evidence" value="ECO:0007669"/>
    <property type="project" value="UniProtKB-UniRule"/>
</dbReference>
<evidence type="ECO:0000256" key="2">
    <source>
        <dbReference type="ARBA" id="ARBA00022448"/>
    </source>
</evidence>
<evidence type="ECO:0000256" key="3">
    <source>
        <dbReference type="ARBA" id="ARBA00022475"/>
    </source>
</evidence>
<dbReference type="SUPFAM" id="SSF82866">
    <property type="entry name" value="Multidrug efflux transporter AcrB transmembrane domain"/>
    <property type="match status" value="1"/>
</dbReference>
<evidence type="ECO:0000259" key="12">
    <source>
        <dbReference type="Pfam" id="PF22599"/>
    </source>
</evidence>
<evidence type="ECO:0000259" key="11">
    <source>
        <dbReference type="Pfam" id="PF21760"/>
    </source>
</evidence>
<feature type="transmembrane region" description="Helical" evidence="9">
    <location>
        <begin position="474"/>
        <end position="498"/>
    </location>
</feature>
<protein>
    <recommendedName>
        <fullName evidence="9">Protein translocase subunit SecD</fullName>
    </recommendedName>
</protein>
<dbReference type="Gene3D" id="3.30.1360.200">
    <property type="match status" value="1"/>
</dbReference>
<evidence type="ECO:0000256" key="5">
    <source>
        <dbReference type="ARBA" id="ARBA00022927"/>
    </source>
</evidence>
<keyword evidence="5 9" id="KW-0653">Protein transport</keyword>
<feature type="transmembrane region" description="Helical" evidence="9">
    <location>
        <begin position="401"/>
        <end position="422"/>
    </location>
</feature>
<dbReference type="GO" id="GO:0005886">
    <property type="term" value="C:plasma membrane"/>
    <property type="evidence" value="ECO:0007669"/>
    <property type="project" value="UniProtKB-SubCell"/>
</dbReference>
<evidence type="ECO:0000313" key="13">
    <source>
        <dbReference type="EMBL" id="RFT15530.1"/>
    </source>
</evidence>
<feature type="domain" description="SecDF P1 head subdomain" evidence="12">
    <location>
        <begin position="226"/>
        <end position="329"/>
    </location>
</feature>
<dbReference type="Gene3D" id="3.30.70.3400">
    <property type="match status" value="1"/>
</dbReference>
<dbReference type="NCBIfam" id="TIGR00916">
    <property type="entry name" value="2A0604s01"/>
    <property type="match status" value="1"/>
</dbReference>
<proteinExistence type="inferred from homology"/>
<dbReference type="GO" id="GO:0065002">
    <property type="term" value="P:intracellular protein transmembrane transport"/>
    <property type="evidence" value="ECO:0007669"/>
    <property type="project" value="UniProtKB-UniRule"/>
</dbReference>
<dbReference type="InterPro" id="IPR055344">
    <property type="entry name" value="SecD_SecF_C_bact"/>
</dbReference>
<feature type="domain" description="Protein export membrane protein SecD/SecF C-terminal" evidence="10">
    <location>
        <begin position="331"/>
        <end position="497"/>
    </location>
</feature>
<dbReference type="EMBL" id="QUAH01000008">
    <property type="protein sequence ID" value="RFT15530.1"/>
    <property type="molecule type" value="Genomic_DNA"/>
</dbReference>
<keyword evidence="8 9" id="KW-0472">Membrane</keyword>
<accession>A0A3E2BLB6</accession>
<evidence type="ECO:0000256" key="8">
    <source>
        <dbReference type="ARBA" id="ARBA00023136"/>
    </source>
</evidence>
<dbReference type="AlphaFoldDB" id="A0A3E2BLB6"/>
<dbReference type="PANTHER" id="PTHR30081">
    <property type="entry name" value="PROTEIN-EXPORT MEMBRANE PROTEIN SEC"/>
    <property type="match status" value="1"/>
</dbReference>
<dbReference type="GO" id="GO:0006605">
    <property type="term" value="P:protein targeting"/>
    <property type="evidence" value="ECO:0007669"/>
    <property type="project" value="UniProtKB-UniRule"/>
</dbReference>
<dbReference type="Pfam" id="PF21760">
    <property type="entry name" value="SecD_1st"/>
    <property type="match status" value="1"/>
</dbReference>
<sequence>MKKNLQWKLAIIVVVIGLCLFLIYPPKDKIKLGLDLKGGTHLVLQVLTEDAVNVETDQQLSRFEEVFKKNNITYLEANKEKPGRFYFRGIPVDQEGKARDLIDQYTRDWDYSFSGDRLTFNLKMVAAQYLRDLAVTQTLETIRNRIDQFGVAEPVIQRQGSDRIVVELPGIEDPDRVKNLIKVTAVLEFKLVKAGPAPDEETLLRDFGGKVPEDAEVVRSDPKRGTQGYYLVSKVATVTGKDLRTVRRGVDEWNNPAVHFTLNPDGAKRFEQVTGANIGKQLAIILDGRLQSAPVIEARISDSGIIQGRFTPEEADDLVVILKAGALPAGIKYLEERTVGPSLGSDSVRQGLMAGLVAIFAVMVFMIFYYRLSGLNAITALILNEIIIFGAMGYFKATLTLPGIAGIILGIGMAVDANVLIFERIKEEIAVGKNITSSIATGFSRAFSAIFDSNLTTIISAVFLFQFGTGPIKGYAVTLICSLVANLFTAVFVSRFIFDAFVPTNAKRLSI</sequence>
<dbReference type="InterPro" id="IPR001036">
    <property type="entry name" value="Acrflvin-R"/>
</dbReference>
<dbReference type="InterPro" id="IPR022813">
    <property type="entry name" value="SecD/SecF_arch_bac"/>
</dbReference>
<feature type="transmembrane region" description="Helical" evidence="9">
    <location>
        <begin position="7"/>
        <end position="24"/>
    </location>
</feature>
<keyword evidence="2 9" id="KW-0813">Transport</keyword>
<reference evidence="13 14" key="1">
    <citation type="submission" date="2018-08" db="EMBL/GenBank/DDBJ databases">
        <title>Genome analysis of the thermophilic bacterium of the candidate phylum Aminicenantes from deep subsurface aquifer revealed its physiology and ecological role.</title>
        <authorList>
            <person name="Kadnikov V.V."/>
            <person name="Mardanov A.V."/>
            <person name="Beletsky A.V."/>
            <person name="Karnachuk O.V."/>
            <person name="Ravin N.V."/>
        </authorList>
    </citation>
    <scope>NUCLEOTIDE SEQUENCE [LARGE SCALE GENOMIC DNA]</scope>
    <source>
        <strain evidence="13">BY38</strain>
    </source>
</reference>
<keyword evidence="6 9" id="KW-1133">Transmembrane helix</keyword>
<comment type="function">
    <text evidence="9">Part of the Sec protein translocase complex. Interacts with the SecYEG preprotein conducting channel. SecDF uses the proton motive force (PMF) to complete protein translocation after the ATP-dependent function of SecA.</text>
</comment>
<evidence type="ECO:0000256" key="9">
    <source>
        <dbReference type="HAMAP-Rule" id="MF_01463"/>
    </source>
</evidence>
<dbReference type="InterPro" id="IPR048631">
    <property type="entry name" value="SecD_1st"/>
</dbReference>
<evidence type="ECO:0000259" key="10">
    <source>
        <dbReference type="Pfam" id="PF02355"/>
    </source>
</evidence>
<dbReference type="InterPro" id="IPR048634">
    <property type="entry name" value="SecD_SecF_C"/>
</dbReference>
<dbReference type="NCBIfam" id="TIGR01129">
    <property type="entry name" value="secD"/>
    <property type="match status" value="1"/>
</dbReference>
<keyword evidence="7 9" id="KW-0811">Translocation</keyword>
<dbReference type="PANTHER" id="PTHR30081:SF1">
    <property type="entry name" value="PROTEIN TRANSLOCASE SUBUNIT SECD"/>
    <property type="match status" value="1"/>
</dbReference>
<dbReference type="InterPro" id="IPR005791">
    <property type="entry name" value="SecD"/>
</dbReference>
<evidence type="ECO:0000256" key="7">
    <source>
        <dbReference type="ARBA" id="ARBA00023010"/>
    </source>
</evidence>
<dbReference type="GO" id="GO:0015450">
    <property type="term" value="F:protein-transporting ATPase activity"/>
    <property type="evidence" value="ECO:0007669"/>
    <property type="project" value="InterPro"/>
</dbReference>
<gene>
    <name evidence="9" type="primary">secD</name>
    <name evidence="13" type="ORF">OP8BY_0178</name>
</gene>
<dbReference type="Pfam" id="PF22599">
    <property type="entry name" value="SecDF_P1_head"/>
    <property type="match status" value="1"/>
</dbReference>
<dbReference type="Proteomes" id="UP000257323">
    <property type="component" value="Unassembled WGS sequence"/>
</dbReference>
<name>A0A3E2BLB6_9BACT</name>
<dbReference type="InterPro" id="IPR022646">
    <property type="entry name" value="SecD/SecF_CS"/>
</dbReference>
<comment type="subcellular location">
    <subcellularLocation>
        <location evidence="1 9">Cell membrane</location>
        <topology evidence="1 9">Multi-pass membrane protein</topology>
    </subcellularLocation>
</comment>
<evidence type="ECO:0000256" key="4">
    <source>
        <dbReference type="ARBA" id="ARBA00022692"/>
    </source>
</evidence>
<dbReference type="FunFam" id="1.20.1640.10:FF:000004">
    <property type="entry name" value="Protein translocase subunit SecD"/>
    <property type="match status" value="1"/>
</dbReference>
<organism evidence="13 14">
    <name type="scientific">Candidatus Saccharicenans subterraneus</name>
    <dbReference type="NCBI Taxonomy" id="2508984"/>
    <lineage>
        <taxon>Bacteria</taxon>
        <taxon>Candidatus Aminicenantota</taxon>
        <taxon>Candidatus Aminicenantia</taxon>
        <taxon>Candidatus Aminicenantales</taxon>
        <taxon>Candidatus Saccharicenantaceae</taxon>
        <taxon>Candidatus Saccharicenans</taxon>
    </lineage>
</organism>
<feature type="transmembrane region" description="Helical" evidence="9">
    <location>
        <begin position="351"/>
        <end position="370"/>
    </location>
</feature>
<dbReference type="InterPro" id="IPR054384">
    <property type="entry name" value="SecDF_P1_head"/>
</dbReference>
<dbReference type="Pfam" id="PF07549">
    <property type="entry name" value="Sec_GG"/>
    <property type="match status" value="1"/>
</dbReference>
<dbReference type="PRINTS" id="PR00702">
    <property type="entry name" value="ACRIFLAVINRP"/>
</dbReference>